<dbReference type="Proteomes" id="UP000257323">
    <property type="component" value="Unassembled WGS sequence"/>
</dbReference>
<evidence type="ECO:0000313" key="8">
    <source>
        <dbReference type="EMBL" id="RFT15018.1"/>
    </source>
</evidence>
<keyword evidence="4 6" id="KW-0949">S-adenosyl-L-methionine</keyword>
<evidence type="ECO:0000256" key="6">
    <source>
        <dbReference type="PROSITE-ProRule" id="PRU01016"/>
    </source>
</evidence>
<keyword evidence="5" id="KW-0680">Restriction system</keyword>
<keyword evidence="3 6" id="KW-0808">Transferase</keyword>
<keyword evidence="2 6" id="KW-0489">Methyltransferase</keyword>
<accession>A0A3E2BJU5</accession>
<dbReference type="InterPro" id="IPR001525">
    <property type="entry name" value="C5_MeTfrase"/>
</dbReference>
<evidence type="ECO:0000313" key="9">
    <source>
        <dbReference type="Proteomes" id="UP000257323"/>
    </source>
</evidence>
<dbReference type="InterPro" id="IPR031303">
    <property type="entry name" value="C5_meth_CS"/>
</dbReference>
<dbReference type="GO" id="GO:0009307">
    <property type="term" value="P:DNA restriction-modification system"/>
    <property type="evidence" value="ECO:0007669"/>
    <property type="project" value="UniProtKB-KW"/>
</dbReference>
<name>A0A3E2BJU5_9BACT</name>
<reference evidence="8 9" key="1">
    <citation type="submission" date="2018-08" db="EMBL/GenBank/DDBJ databases">
        <title>Genome analysis of the thermophilic bacterium of the candidate phylum Aminicenantes from deep subsurface aquifer revealed its physiology and ecological role.</title>
        <authorList>
            <person name="Kadnikov V.V."/>
            <person name="Mardanov A.V."/>
            <person name="Beletsky A.V."/>
            <person name="Karnachuk O.V."/>
            <person name="Ravin N.V."/>
        </authorList>
    </citation>
    <scope>NUCLEOTIDE SEQUENCE [LARGE SCALE GENOMIC DNA]</scope>
    <source>
        <strain evidence="8">BY38</strain>
    </source>
</reference>
<evidence type="ECO:0000256" key="1">
    <source>
        <dbReference type="ARBA" id="ARBA00011975"/>
    </source>
</evidence>
<proteinExistence type="inferred from homology"/>
<dbReference type="GO" id="GO:0003886">
    <property type="term" value="F:DNA (cytosine-5-)-methyltransferase activity"/>
    <property type="evidence" value="ECO:0007669"/>
    <property type="project" value="UniProtKB-EC"/>
</dbReference>
<dbReference type="InterPro" id="IPR029063">
    <property type="entry name" value="SAM-dependent_MTases_sf"/>
</dbReference>
<protein>
    <recommendedName>
        <fullName evidence="1">DNA (cytosine-5-)-methyltransferase</fullName>
        <ecNumber evidence="1">2.1.1.37</ecNumber>
    </recommendedName>
</protein>
<sequence length="470" mass="54127">MDDRLHTIPNERCYWLLHGTNLMETIKNKRYFIDLFSGCGGLSLGLMKAGWHGLFAIEQSSDAFKTLRHNLIEEGKHNANMPRFDWPLWLEVRPYEIKDFLGSYGKRLKSLQGNIQLVAGGPPCQGFSFAGRRTGKDSRNELFQYHLQVVELVRPEFVLMENVQGIDTAFRISKQEKKARGRPRKSYAKRIRDALENQGYEVQQHILRAADFGVPQLRPRYFALGIRRDLIGGRHPPDLLKVLLERREAFLRTRGLPTDRPVTVFEAISDLSISGKSLVECKDKESPAGFVQINYKGPETSYQKLMHENMKGKQLNSLRLPRHRPETIKRFEKILKECRKGVQVSAEERARLGIRKIAITPLAPNRPSHTLTTLPDDLLHYAEPRIHTVREHARLQSFPDWFEFCGKYTTGGDRRSKECPRYTQVGNAVPPLLAEIIGEALHAILDELEISLRYRKAGSQWRRDKKTRKG</sequence>
<evidence type="ECO:0000256" key="5">
    <source>
        <dbReference type="ARBA" id="ARBA00022747"/>
    </source>
</evidence>
<dbReference type="InterPro" id="IPR050390">
    <property type="entry name" value="C5-Methyltransferase"/>
</dbReference>
<dbReference type="AlphaFoldDB" id="A0A3E2BJU5"/>
<dbReference type="EC" id="2.1.1.37" evidence="1"/>
<dbReference type="Gene3D" id="3.40.50.150">
    <property type="entry name" value="Vaccinia Virus protein VP39"/>
    <property type="match status" value="1"/>
</dbReference>
<dbReference type="PRINTS" id="PR00105">
    <property type="entry name" value="C5METTRFRASE"/>
</dbReference>
<dbReference type="Pfam" id="PF00145">
    <property type="entry name" value="DNA_methylase"/>
    <property type="match status" value="1"/>
</dbReference>
<dbReference type="PANTHER" id="PTHR10629">
    <property type="entry name" value="CYTOSINE-SPECIFIC METHYLTRANSFERASE"/>
    <property type="match status" value="1"/>
</dbReference>
<dbReference type="GO" id="GO:0032259">
    <property type="term" value="P:methylation"/>
    <property type="evidence" value="ECO:0007669"/>
    <property type="project" value="UniProtKB-KW"/>
</dbReference>
<dbReference type="Gene3D" id="3.90.120.10">
    <property type="entry name" value="DNA Methylase, subunit A, domain 2"/>
    <property type="match status" value="1"/>
</dbReference>
<evidence type="ECO:0000256" key="2">
    <source>
        <dbReference type="ARBA" id="ARBA00022603"/>
    </source>
</evidence>
<dbReference type="PANTHER" id="PTHR10629:SF52">
    <property type="entry name" value="DNA (CYTOSINE-5)-METHYLTRANSFERASE 1"/>
    <property type="match status" value="1"/>
</dbReference>
<dbReference type="NCBIfam" id="TIGR00675">
    <property type="entry name" value="dcm"/>
    <property type="match status" value="1"/>
</dbReference>
<evidence type="ECO:0000256" key="7">
    <source>
        <dbReference type="RuleBase" id="RU000416"/>
    </source>
</evidence>
<dbReference type="EMBL" id="QUAH01000014">
    <property type="protein sequence ID" value="RFT15018.1"/>
    <property type="molecule type" value="Genomic_DNA"/>
</dbReference>
<dbReference type="PROSITE" id="PS51679">
    <property type="entry name" value="SAM_MT_C5"/>
    <property type="match status" value="1"/>
</dbReference>
<feature type="active site" evidence="6">
    <location>
        <position position="124"/>
    </location>
</feature>
<comment type="similarity">
    <text evidence="6 7">Belongs to the class I-like SAM-binding methyltransferase superfamily. C5-methyltransferase family.</text>
</comment>
<dbReference type="PROSITE" id="PS00095">
    <property type="entry name" value="C5_MTASE_2"/>
    <property type="match status" value="1"/>
</dbReference>
<evidence type="ECO:0000256" key="3">
    <source>
        <dbReference type="ARBA" id="ARBA00022679"/>
    </source>
</evidence>
<gene>
    <name evidence="8" type="ORF">OP8BY_1128</name>
</gene>
<evidence type="ECO:0000256" key="4">
    <source>
        <dbReference type="ARBA" id="ARBA00022691"/>
    </source>
</evidence>
<comment type="caution">
    <text evidence="8">The sequence shown here is derived from an EMBL/GenBank/DDBJ whole genome shotgun (WGS) entry which is preliminary data.</text>
</comment>
<organism evidence="8 9">
    <name type="scientific">Candidatus Saccharicenans subterraneus</name>
    <dbReference type="NCBI Taxonomy" id="2508984"/>
    <lineage>
        <taxon>Bacteria</taxon>
        <taxon>Candidatus Aminicenantota</taxon>
        <taxon>Candidatus Aminicenantia</taxon>
        <taxon>Candidatus Aminicenantales</taxon>
        <taxon>Candidatus Saccharicenantaceae</taxon>
        <taxon>Candidatus Saccharicenans</taxon>
    </lineage>
</organism>
<dbReference type="SUPFAM" id="SSF53335">
    <property type="entry name" value="S-adenosyl-L-methionine-dependent methyltransferases"/>
    <property type="match status" value="1"/>
</dbReference>